<evidence type="ECO:0000313" key="1">
    <source>
        <dbReference type="EMBL" id="SER91420.1"/>
    </source>
</evidence>
<dbReference type="RefSeq" id="WP_090886054.1">
    <property type="nucleotide sequence ID" value="NZ_FOGG01000020.1"/>
</dbReference>
<sequence length="84" mass="10077">MIKIHPERRNITPERAVRILKKHGEKISLKEARLMLDLMYNFAILAANQVLSDERMPELWSDVRQNELEEQYQEKKRRMGKGRT</sequence>
<accession>A0A1H9T2D7</accession>
<protein>
    <submittedName>
        <fullName evidence="1">Uncharacterized protein</fullName>
    </submittedName>
</protein>
<gene>
    <name evidence="1" type="ORF">SAMN04488023_12062</name>
</gene>
<keyword evidence="2" id="KW-1185">Reference proteome</keyword>
<dbReference type="EMBL" id="FOGG01000020">
    <property type="protein sequence ID" value="SER91420.1"/>
    <property type="molecule type" value="Genomic_DNA"/>
</dbReference>
<dbReference type="STRING" id="390241.SAMN04488023_12062"/>
<dbReference type="Proteomes" id="UP000199572">
    <property type="component" value="Unassembled WGS sequence"/>
</dbReference>
<organism evidence="1 2">
    <name type="scientific">Pedobacter rhizosphaerae</name>
    <dbReference type="NCBI Taxonomy" id="390241"/>
    <lineage>
        <taxon>Bacteria</taxon>
        <taxon>Pseudomonadati</taxon>
        <taxon>Bacteroidota</taxon>
        <taxon>Sphingobacteriia</taxon>
        <taxon>Sphingobacteriales</taxon>
        <taxon>Sphingobacteriaceae</taxon>
        <taxon>Pedobacter</taxon>
    </lineage>
</organism>
<evidence type="ECO:0000313" key="2">
    <source>
        <dbReference type="Proteomes" id="UP000199572"/>
    </source>
</evidence>
<reference evidence="1 2" key="1">
    <citation type="submission" date="2016-10" db="EMBL/GenBank/DDBJ databases">
        <authorList>
            <person name="de Groot N.N."/>
        </authorList>
    </citation>
    <scope>NUCLEOTIDE SEQUENCE [LARGE SCALE GENOMIC DNA]</scope>
    <source>
        <strain evidence="1 2">DSM 18610</strain>
    </source>
</reference>
<dbReference type="OrthoDB" id="773318at2"/>
<proteinExistence type="predicted"/>
<dbReference type="AlphaFoldDB" id="A0A1H9T2D7"/>
<name>A0A1H9T2D7_9SPHI</name>